<protein>
    <submittedName>
        <fullName evidence="1">Uncharacterized protein</fullName>
    </submittedName>
</protein>
<proteinExistence type="predicted"/>
<accession>A0A8S5PKF2</accession>
<dbReference type="EMBL" id="BK015443">
    <property type="protein sequence ID" value="DAE06897.1"/>
    <property type="molecule type" value="Genomic_DNA"/>
</dbReference>
<reference evidence="1" key="1">
    <citation type="journal article" date="2021" name="Proc. Natl. Acad. Sci. U.S.A.">
        <title>A Catalog of Tens of Thousands of Viruses from Human Metagenomes Reveals Hidden Associations with Chronic Diseases.</title>
        <authorList>
            <person name="Tisza M.J."/>
            <person name="Buck C.B."/>
        </authorList>
    </citation>
    <scope>NUCLEOTIDE SEQUENCE</scope>
    <source>
        <strain evidence="1">CtL0q1</strain>
    </source>
</reference>
<organism evidence="1">
    <name type="scientific">Siphoviridae sp. ctL0q1</name>
    <dbReference type="NCBI Taxonomy" id="2825449"/>
    <lineage>
        <taxon>Viruses</taxon>
        <taxon>Duplodnaviria</taxon>
        <taxon>Heunggongvirae</taxon>
        <taxon>Uroviricota</taxon>
        <taxon>Caudoviricetes</taxon>
    </lineage>
</organism>
<name>A0A8S5PKF2_9CAUD</name>
<evidence type="ECO:0000313" key="1">
    <source>
        <dbReference type="EMBL" id="DAE06897.1"/>
    </source>
</evidence>
<sequence>MVGDIYFATTEGGLVTNRDVAKMAFVVNGDYVDEYNLDEVREYAKKCRGITKEVNPSIKMCLRNHEKVKAVMIYRDRHPGIGLKEAKDAIDMIEAKMKVRREI</sequence>